<name>A0A0D9VMG1_9ORYZ</name>
<reference evidence="7" key="3">
    <citation type="submission" date="2015-04" db="UniProtKB">
        <authorList>
            <consortium name="EnsemblPlants"/>
        </authorList>
    </citation>
    <scope>IDENTIFICATION</scope>
</reference>
<dbReference type="GO" id="GO:0017178">
    <property type="term" value="F:diphthine-ammonia ligase activity"/>
    <property type="evidence" value="ECO:0007669"/>
    <property type="project" value="UniProtKB-EC"/>
</dbReference>
<dbReference type="NCBIfam" id="TIGR00290">
    <property type="entry name" value="MJ0570_dom"/>
    <property type="match status" value="1"/>
</dbReference>
<dbReference type="EC" id="6.3.1.14" evidence="1"/>
<dbReference type="EnsemblPlants" id="LPERR02G30270.1">
    <property type="protein sequence ID" value="LPERR02G30270.1"/>
    <property type="gene ID" value="LPERR02G30270"/>
</dbReference>
<reference evidence="7 8" key="1">
    <citation type="submission" date="2012-08" db="EMBL/GenBank/DDBJ databases">
        <title>Oryza genome evolution.</title>
        <authorList>
            <person name="Wing R.A."/>
        </authorList>
    </citation>
    <scope>NUCLEOTIDE SEQUENCE</scope>
</reference>
<dbReference type="eggNOG" id="KOG2317">
    <property type="taxonomic scope" value="Eukaryota"/>
</dbReference>
<evidence type="ECO:0000256" key="4">
    <source>
        <dbReference type="ARBA" id="ARBA00031552"/>
    </source>
</evidence>
<reference evidence="8" key="2">
    <citation type="submission" date="2013-12" db="EMBL/GenBank/DDBJ databases">
        <authorList>
            <person name="Yu Y."/>
            <person name="Lee S."/>
            <person name="de Baynast K."/>
            <person name="Wissotski M."/>
            <person name="Liu L."/>
            <person name="Talag J."/>
            <person name="Goicoechea J."/>
            <person name="Angelova A."/>
            <person name="Jetty R."/>
            <person name="Kudrna D."/>
            <person name="Golser W."/>
            <person name="Rivera L."/>
            <person name="Zhang J."/>
            <person name="Wing R."/>
        </authorList>
    </citation>
    <scope>NUCLEOTIDE SEQUENCE</scope>
</reference>
<evidence type="ECO:0000256" key="1">
    <source>
        <dbReference type="ARBA" id="ARBA00012089"/>
    </source>
</evidence>
<dbReference type="Gene3D" id="3.40.50.620">
    <property type="entry name" value="HUPs"/>
    <property type="match status" value="1"/>
</dbReference>
<dbReference type="SUPFAM" id="SSF55298">
    <property type="entry name" value="YjgF-like"/>
    <property type="match status" value="2"/>
</dbReference>
<evidence type="ECO:0000313" key="8">
    <source>
        <dbReference type="Proteomes" id="UP000032180"/>
    </source>
</evidence>
<dbReference type="Pfam" id="PF01042">
    <property type="entry name" value="Ribonuc_L-PSP"/>
    <property type="match status" value="2"/>
</dbReference>
<dbReference type="InterPro" id="IPR002761">
    <property type="entry name" value="Diphthami_syn_dom"/>
</dbReference>
<keyword evidence="8" id="KW-1185">Reference proteome</keyword>
<feature type="domain" description="Diphthamide synthase" evidence="6">
    <location>
        <begin position="54"/>
        <end position="192"/>
    </location>
</feature>
<dbReference type="AlphaFoldDB" id="A0A0D9VMG1"/>
<dbReference type="FunFam" id="3.30.1330.40:FF:000016">
    <property type="entry name" value="Endoribonuclease"/>
    <property type="match status" value="1"/>
</dbReference>
<proteinExistence type="predicted"/>
<evidence type="ECO:0000256" key="5">
    <source>
        <dbReference type="ARBA" id="ARBA00048108"/>
    </source>
</evidence>
<evidence type="ECO:0000256" key="2">
    <source>
        <dbReference type="ARBA" id="ARBA00018426"/>
    </source>
</evidence>
<dbReference type="eggNOG" id="KOG2316">
    <property type="taxonomic scope" value="Eukaryota"/>
</dbReference>
<dbReference type="SUPFAM" id="SSF52402">
    <property type="entry name" value="Adenine nucleotide alpha hydrolases-like"/>
    <property type="match status" value="1"/>
</dbReference>
<sequence length="691" mass="74954">MEVVALVSGGKDSCFAMMRLLRWLISFPSMMPSTSSTVTCIRREQGLKYNVTAGDEVEDMFALLSEVKRQIPSITAVSSGAIASDYQRLRVESVCSRLGLVSLAYLWKQDQTSLFDEMIRRGIVAIIVKVAALGLNPSAHLGKELAELKCHLHQMNESYGINVCGEGGEYETLTLDCPLFRDARIVLDDFEVILHSSDPIAPVGILHPLAFHLELKPNSSGTIENSTIDQESSSCLYEVDGAIVHSDLESKQETLSPVTTVDACISKTGKKLFSIGCWVQDPCGTSKGLKADLVAVLSRIENQLKEEGLGWVNVLYVHLFISSMKEFGLANEIYVSFITEQKCPLGVPSRSTVELPLVQVGLGNASVEVLVTNEQAKRVLHVQSISCWAPSCIGPYSQATLHGEILYMAGQLGLDPPTMKLCPGGPTAELELALRNSEAVANAFGCSIFSSAIHFLVYCSAHLTSSEKEEVEHELHSSYVTNLDCSNTGSFPTILYVFASGLPKGAYVEIKPVLYVPTNDGVVATRELEAGGSWQASSKAFSAWGAQYSDLDDSFCQVHTIGGKICSAVVSVTNAIASKICSTTEQRYYLEEHLKALARFCAFQLAKILIDNGFSWDNLTMLRFYYSIEHSVTMDVMSRAFSEAFAELEEGGVGSCTTNGPPIFNIVPVSASGCSTSMSDIISCELLASKV</sequence>
<evidence type="ECO:0000313" key="7">
    <source>
        <dbReference type="EnsemblPlants" id="LPERR02G30270.1"/>
    </source>
</evidence>
<dbReference type="CDD" id="cd01994">
    <property type="entry name" value="AANH_PF0828-like"/>
    <property type="match status" value="1"/>
</dbReference>
<organism evidence="7 8">
    <name type="scientific">Leersia perrieri</name>
    <dbReference type="NCBI Taxonomy" id="77586"/>
    <lineage>
        <taxon>Eukaryota</taxon>
        <taxon>Viridiplantae</taxon>
        <taxon>Streptophyta</taxon>
        <taxon>Embryophyta</taxon>
        <taxon>Tracheophyta</taxon>
        <taxon>Spermatophyta</taxon>
        <taxon>Magnoliopsida</taxon>
        <taxon>Liliopsida</taxon>
        <taxon>Poales</taxon>
        <taxon>Poaceae</taxon>
        <taxon>BOP clade</taxon>
        <taxon>Oryzoideae</taxon>
        <taxon>Oryzeae</taxon>
        <taxon>Oryzinae</taxon>
        <taxon>Leersia</taxon>
    </lineage>
</organism>
<dbReference type="FunFam" id="3.30.1330.40:FF:000009">
    <property type="entry name" value="Endoribonuclease"/>
    <property type="match status" value="1"/>
</dbReference>
<dbReference type="InterPro" id="IPR014729">
    <property type="entry name" value="Rossmann-like_a/b/a_fold"/>
</dbReference>
<dbReference type="HOGENOM" id="CLU_010289_3_0_1"/>
<comment type="catalytic activity">
    <reaction evidence="5">
        <text>diphthine-[translation elongation factor 2] + NH4(+) + ATP = diphthamide-[translation elongation factor 2] + AMP + diphosphate + H(+)</text>
        <dbReference type="Rhea" id="RHEA:19753"/>
        <dbReference type="Rhea" id="RHEA-COMP:10172"/>
        <dbReference type="Rhea" id="RHEA-COMP:10174"/>
        <dbReference type="ChEBI" id="CHEBI:15378"/>
        <dbReference type="ChEBI" id="CHEBI:16692"/>
        <dbReference type="ChEBI" id="CHEBI:28938"/>
        <dbReference type="ChEBI" id="CHEBI:30616"/>
        <dbReference type="ChEBI" id="CHEBI:33019"/>
        <dbReference type="ChEBI" id="CHEBI:82696"/>
        <dbReference type="ChEBI" id="CHEBI:456215"/>
        <dbReference type="EC" id="6.3.1.14"/>
    </reaction>
</comment>
<dbReference type="Gene3D" id="3.90.1490.10">
    <property type="entry name" value="putative n-type atp pyrophosphatase, domain 2"/>
    <property type="match status" value="1"/>
</dbReference>
<evidence type="ECO:0000256" key="3">
    <source>
        <dbReference type="ARBA" id="ARBA00029814"/>
    </source>
</evidence>
<dbReference type="STRING" id="77586.A0A0D9VMG1"/>
<dbReference type="InterPro" id="IPR006175">
    <property type="entry name" value="YjgF/YER057c/UK114"/>
</dbReference>
<dbReference type="Gramene" id="LPERR02G30270.1">
    <property type="protein sequence ID" value="LPERR02G30270.1"/>
    <property type="gene ID" value="LPERR02G30270"/>
</dbReference>
<accession>A0A0D9VMG1</accession>
<dbReference type="PANTHER" id="PTHR12196:SF2">
    <property type="entry name" value="DIPHTHINE--AMMONIA LIGASE"/>
    <property type="match status" value="1"/>
</dbReference>
<dbReference type="Proteomes" id="UP000032180">
    <property type="component" value="Chromosome 2"/>
</dbReference>
<dbReference type="GO" id="GO:0017183">
    <property type="term" value="P:protein histidyl modification to diphthamide"/>
    <property type="evidence" value="ECO:0007669"/>
    <property type="project" value="TreeGrafter"/>
</dbReference>
<protein>
    <recommendedName>
        <fullName evidence="2">Diphthine--ammonia ligase</fullName>
        <ecNumber evidence="1">6.3.1.14</ecNumber>
    </recommendedName>
    <alternativeName>
        <fullName evidence="3">Diphthamide synthase</fullName>
    </alternativeName>
    <alternativeName>
        <fullName evidence="4">Diphthamide synthetase</fullName>
    </alternativeName>
</protein>
<dbReference type="Pfam" id="PF01902">
    <property type="entry name" value="Diphthami_syn_2"/>
    <property type="match status" value="1"/>
</dbReference>
<dbReference type="InterPro" id="IPR030662">
    <property type="entry name" value="DPH6/MJ0570"/>
</dbReference>
<dbReference type="Gene3D" id="3.30.1330.40">
    <property type="entry name" value="RutC-like"/>
    <property type="match status" value="2"/>
</dbReference>
<dbReference type="FunFam" id="3.90.1490.10:FF:000002">
    <property type="entry name" value="Diphthine--ammonia ligase"/>
    <property type="match status" value="1"/>
</dbReference>
<dbReference type="CDD" id="cd06156">
    <property type="entry name" value="eu_AANH_C_2"/>
    <property type="match status" value="1"/>
</dbReference>
<evidence type="ECO:0000259" key="6">
    <source>
        <dbReference type="Pfam" id="PF01902"/>
    </source>
</evidence>
<dbReference type="InterPro" id="IPR035959">
    <property type="entry name" value="RutC-like_sf"/>
</dbReference>
<dbReference type="PANTHER" id="PTHR12196">
    <property type="entry name" value="DOMAIN OF UNKNOWN FUNCTION 71 DUF71 -CONTAINING PROTEIN"/>
    <property type="match status" value="1"/>
</dbReference>